<name>A0A4S3JVG1_9EURO</name>
<dbReference type="GO" id="GO:0005737">
    <property type="term" value="C:cytoplasm"/>
    <property type="evidence" value="ECO:0007669"/>
    <property type="project" value="TreeGrafter"/>
</dbReference>
<evidence type="ECO:0000313" key="5">
    <source>
        <dbReference type="Proteomes" id="UP000324241"/>
    </source>
</evidence>
<keyword evidence="4" id="KW-1185">Reference proteome</keyword>
<evidence type="ECO:0000256" key="1">
    <source>
        <dbReference type="PIRSR" id="PIRSR016184-1"/>
    </source>
</evidence>
<dbReference type="Proteomes" id="UP000324241">
    <property type="component" value="Unassembled WGS sequence"/>
</dbReference>
<comment type="caution">
    <text evidence="3">The sequence shown here is derived from an EMBL/GenBank/DDBJ whole genome shotgun (WGS) entry which is preliminary data.</text>
</comment>
<dbReference type="PANTHER" id="PTHR13774:SF32">
    <property type="entry name" value="ANTISENSE-ENHANCING SEQUENCE 1"/>
    <property type="match status" value="1"/>
</dbReference>
<dbReference type="PIRSF" id="PIRSF016184">
    <property type="entry name" value="PhzC_PhzF"/>
    <property type="match status" value="1"/>
</dbReference>
<accession>A0A4S3JVG1</accession>
<dbReference type="InterPro" id="IPR003719">
    <property type="entry name" value="Phenazine_PhzF-like"/>
</dbReference>
<evidence type="ECO:0008006" key="6">
    <source>
        <dbReference type="Google" id="ProtNLM"/>
    </source>
</evidence>
<dbReference type="STRING" id="1220188.A0A4S3JVG1"/>
<feature type="active site" evidence="1">
    <location>
        <position position="51"/>
    </location>
</feature>
<dbReference type="OrthoDB" id="75169at2759"/>
<dbReference type="SUPFAM" id="SSF54506">
    <property type="entry name" value="Diaminopimelate epimerase-like"/>
    <property type="match status" value="1"/>
</dbReference>
<reference evidence="3 4" key="1">
    <citation type="submission" date="2019-03" db="EMBL/GenBank/DDBJ databases">
        <title>The genome sequence of a newly discovered highly antifungal drug resistant Aspergillus species, Aspergillus tanneri NIH 1004.</title>
        <authorList>
            <person name="Mounaud S."/>
            <person name="Singh I."/>
            <person name="Joardar V."/>
            <person name="Pakala S."/>
            <person name="Pakala S."/>
            <person name="Venepally P."/>
            <person name="Hoover J."/>
            <person name="Nierman W."/>
            <person name="Chung J."/>
            <person name="Losada L."/>
        </authorList>
    </citation>
    <scope>NUCLEOTIDE SEQUENCE [LARGE SCALE GENOMIC DNA]</scope>
    <source>
        <strain evidence="3 4">NIH1004</strain>
    </source>
</reference>
<dbReference type="Proteomes" id="UP000308092">
    <property type="component" value="Unassembled WGS sequence"/>
</dbReference>
<dbReference type="Gene3D" id="3.10.310.10">
    <property type="entry name" value="Diaminopimelate Epimerase, Chain A, domain 1"/>
    <property type="match status" value="2"/>
</dbReference>
<evidence type="ECO:0000313" key="3">
    <source>
        <dbReference type="EMBL" id="THC99411.1"/>
    </source>
</evidence>
<dbReference type="GO" id="GO:0016853">
    <property type="term" value="F:isomerase activity"/>
    <property type="evidence" value="ECO:0007669"/>
    <property type="project" value="TreeGrafter"/>
</dbReference>
<dbReference type="VEuPathDB" id="FungiDB:EYZ11_001135"/>
<gene>
    <name evidence="2" type="ORF">ATNIH1004_004451</name>
    <name evidence="3" type="ORF">EYZ11_001135</name>
</gene>
<reference evidence="2 5" key="2">
    <citation type="submission" date="2019-08" db="EMBL/GenBank/DDBJ databases">
        <title>The genome sequence of a newly discovered highly antifungal drug resistant Aspergillus species, Aspergillus tanneri NIH 1004.</title>
        <authorList>
            <person name="Mounaud S."/>
            <person name="Singh I."/>
            <person name="Joardar V."/>
            <person name="Pakala S."/>
            <person name="Pakala S."/>
            <person name="Venepally P."/>
            <person name="Chung J.K."/>
            <person name="Losada L."/>
            <person name="Nierman W.C."/>
        </authorList>
    </citation>
    <scope>NUCLEOTIDE SEQUENCE [LARGE SCALE GENOMIC DNA]</scope>
    <source>
        <strain evidence="2 5">NIH1004</strain>
    </source>
</reference>
<sequence>MADRSLQYVTLDVFTSTKLQGNPVAVVLLTGDVELPESKKLQITREFNISETVFLHPAVHGQPPRIQIFTLSGELNFAGHPTIGAAHYLFQKELLTGPLPSPSPPSLTLGDDNSLDIDTKAGPVRVQFHPAENTVSADIPFNLHVHSGCVRKDALLATQPRIAGGGDNNPDTDLSKGMRSDYPLVSIVRGVTFALVDLSEDLMAAVAAGASPAVELDRDWAPSFISTMYYRRMVMRGQEETEEGTVERLHVRTIAIGFEDPACGSGACALAAYLALQRGGKGKKYRYQIDQGMEIGRRSRIVVDVVLDREGTGVAKVIMTGEATVVMEGRLRY</sequence>
<dbReference type="Pfam" id="PF02567">
    <property type="entry name" value="PhzC-PhzF"/>
    <property type="match status" value="1"/>
</dbReference>
<dbReference type="RefSeq" id="XP_033427927.1">
    <property type="nucleotide sequence ID" value="XM_033569121.1"/>
</dbReference>
<dbReference type="PANTHER" id="PTHR13774">
    <property type="entry name" value="PHENAZINE BIOSYNTHESIS PROTEIN"/>
    <property type="match status" value="1"/>
</dbReference>
<dbReference type="GeneID" id="54327153"/>
<dbReference type="EMBL" id="SOSA01000019">
    <property type="protein sequence ID" value="THC99411.1"/>
    <property type="molecule type" value="Genomic_DNA"/>
</dbReference>
<evidence type="ECO:0000313" key="4">
    <source>
        <dbReference type="Proteomes" id="UP000308092"/>
    </source>
</evidence>
<dbReference type="AlphaFoldDB" id="A0A4S3JVG1"/>
<organism evidence="3 4">
    <name type="scientific">Aspergillus tanneri</name>
    <dbReference type="NCBI Taxonomy" id="1220188"/>
    <lineage>
        <taxon>Eukaryota</taxon>
        <taxon>Fungi</taxon>
        <taxon>Dikarya</taxon>
        <taxon>Ascomycota</taxon>
        <taxon>Pezizomycotina</taxon>
        <taxon>Eurotiomycetes</taxon>
        <taxon>Eurotiomycetidae</taxon>
        <taxon>Eurotiales</taxon>
        <taxon>Aspergillaceae</taxon>
        <taxon>Aspergillus</taxon>
        <taxon>Aspergillus subgen. Circumdati</taxon>
    </lineage>
</organism>
<dbReference type="EMBL" id="QUQM01000003">
    <property type="protein sequence ID" value="KAA8648566.1"/>
    <property type="molecule type" value="Genomic_DNA"/>
</dbReference>
<evidence type="ECO:0000313" key="2">
    <source>
        <dbReference type="EMBL" id="KAA8648566.1"/>
    </source>
</evidence>
<proteinExistence type="predicted"/>
<protein>
    <recommendedName>
        <fullName evidence="6">Phenazine biosynthesis protein</fullName>
    </recommendedName>
</protein>